<dbReference type="RefSeq" id="WP_028106550.1">
    <property type="nucleotide sequence ID" value="NZ_LVVL01000001.1"/>
</dbReference>
<evidence type="ECO:0000313" key="3">
    <source>
        <dbReference type="EMBL" id="OAN15755.1"/>
    </source>
</evidence>
<dbReference type="EMBL" id="LVVL01000001">
    <property type="protein sequence ID" value="OAN15755.1"/>
    <property type="molecule type" value="Genomic_DNA"/>
</dbReference>
<name>A0ABX2VBY9_9BACL</name>
<evidence type="ECO:0000259" key="2">
    <source>
        <dbReference type="PROSITE" id="PS50965"/>
    </source>
</evidence>
<keyword evidence="1" id="KW-0472">Membrane</keyword>
<dbReference type="PROSITE" id="PS50965">
    <property type="entry name" value="NERD"/>
    <property type="match status" value="1"/>
</dbReference>
<feature type="transmembrane region" description="Helical" evidence="1">
    <location>
        <begin position="6"/>
        <end position="33"/>
    </location>
</feature>
<protein>
    <submittedName>
        <fullName evidence="3">NERD nuclease</fullName>
    </submittedName>
</protein>
<reference evidence="3 4" key="1">
    <citation type="submission" date="2016-03" db="EMBL/GenBank/DDBJ databases">
        <authorList>
            <person name="Cho S.-Y."/>
            <person name="Lim S."/>
            <person name="Kim H."/>
            <person name="Soh E.H."/>
            <person name="Moon J.S."/>
        </authorList>
    </citation>
    <scope>NUCLEOTIDE SEQUENCE [LARGE SCALE GENOMIC DNA]</scope>
    <source>
        <strain evidence="3 4">KCTC 3810</strain>
    </source>
</reference>
<evidence type="ECO:0000313" key="4">
    <source>
        <dbReference type="Proteomes" id="UP000078447"/>
    </source>
</evidence>
<dbReference type="InterPro" id="IPR011528">
    <property type="entry name" value="NERD"/>
</dbReference>
<sequence>MEDLLAALIPALLLIGSVMFVGFAVTLGSLFYFRRRSFDKSTYKQVTQERFLKAVRDKGIWGEYLTTRQLEKVGGYGKFVINTYLPKARGKGMTEIDVTFIHESGIYVLESKNYSGWIFGKEADRQWTQMFKNRYKQRFYNPIKQNEQHLKSMAQFLAGTVEQQVFQSVIVFSERCELKKITIESGHVHVIKRNELQRTIKRLATVKRLTPSQVDAVYEQLKQQSQVDQHVKDAHIEAIKSFTS</sequence>
<keyword evidence="1" id="KW-1133">Transmembrane helix</keyword>
<keyword evidence="1" id="KW-0812">Transmembrane</keyword>
<dbReference type="Pfam" id="PF08378">
    <property type="entry name" value="NERD"/>
    <property type="match status" value="1"/>
</dbReference>
<dbReference type="Proteomes" id="UP000078447">
    <property type="component" value="Unassembled WGS sequence"/>
</dbReference>
<accession>A0ABX2VBY9</accession>
<feature type="domain" description="NERD" evidence="2">
    <location>
        <begin position="58"/>
        <end position="176"/>
    </location>
</feature>
<comment type="caution">
    <text evidence="3">The sequence shown here is derived from an EMBL/GenBank/DDBJ whole genome shotgun (WGS) entry which is preliminary data.</text>
</comment>
<keyword evidence="4" id="KW-1185">Reference proteome</keyword>
<evidence type="ECO:0000256" key="1">
    <source>
        <dbReference type="SAM" id="Phobius"/>
    </source>
</evidence>
<organism evidence="3 4">
    <name type="scientific">Exiguobacterium undae</name>
    <dbReference type="NCBI Taxonomy" id="169177"/>
    <lineage>
        <taxon>Bacteria</taxon>
        <taxon>Bacillati</taxon>
        <taxon>Bacillota</taxon>
        <taxon>Bacilli</taxon>
        <taxon>Bacillales</taxon>
        <taxon>Bacillales Family XII. Incertae Sedis</taxon>
        <taxon>Exiguobacterium</taxon>
    </lineage>
</organism>
<gene>
    <name evidence="3" type="ORF">A3783_07430</name>
</gene>
<proteinExistence type="predicted"/>